<evidence type="ECO:0000256" key="8">
    <source>
        <dbReference type="PROSITE-ProRule" id="PRU00703"/>
    </source>
</evidence>
<dbReference type="Proteomes" id="UP000180098">
    <property type="component" value="Unassembled WGS sequence"/>
</dbReference>
<keyword evidence="9" id="KW-1003">Cell membrane</keyword>
<evidence type="ECO:0000256" key="2">
    <source>
        <dbReference type="ARBA" id="ARBA00009749"/>
    </source>
</evidence>
<feature type="domain" description="CBS" evidence="10">
    <location>
        <begin position="142"/>
        <end position="204"/>
    </location>
</feature>
<dbReference type="EMBL" id="MLQQ01000058">
    <property type="protein sequence ID" value="OIJ07664.1"/>
    <property type="molecule type" value="Genomic_DNA"/>
</dbReference>
<feature type="transmembrane region" description="Helical" evidence="9">
    <location>
        <begin position="389"/>
        <end position="416"/>
    </location>
</feature>
<proteinExistence type="inferred from homology"/>
<dbReference type="CDD" id="cd04606">
    <property type="entry name" value="CBS_pair_Mg_transporter"/>
    <property type="match status" value="1"/>
</dbReference>
<keyword evidence="8" id="KW-0129">CBS domain</keyword>
<evidence type="ECO:0000313" key="12">
    <source>
        <dbReference type="Proteomes" id="UP000180098"/>
    </source>
</evidence>
<evidence type="ECO:0000256" key="4">
    <source>
        <dbReference type="ARBA" id="ARBA00022692"/>
    </source>
</evidence>
<protein>
    <recommendedName>
        <fullName evidence="9">Magnesium transporter MgtE</fullName>
    </recommendedName>
</protein>
<dbReference type="Pfam" id="PF01769">
    <property type="entry name" value="MgtE"/>
    <property type="match status" value="1"/>
</dbReference>
<keyword evidence="12" id="KW-1185">Reference proteome</keyword>
<sequence>MERLDEESRKGYTKQVIETIVDNNMNNFRELFFDLHPTDQIDILNSVTKKQRVIIYKYVKPEEFAEIFQGLELEKQKQYIAEVQQNYAIDVINNMPYDDVADFLAELPETSKELYLSQMDKEEAQEVIHLLKYEDQTAGAIMTTEFVSVSSTETVRNVMERLRHEAPEAETIYYIYVIDTQLKLVGVVSLRDLIISPLDEKIEEVMLSRVKSVETHTDQEEVARIMKKYDFLAVPVTAQGMLVGIVTIDDIMDVVDEETEEDFGEISAVRGSLDTTISSFSAAKKRSPWIIMLMFLGLITAGVIGGFEDTLEEVILLAAFIPLIMDSAGNTGTQALAVVVRGLAIGTVDRSSIGKMLKREFGTGIMLGLICAITLLIIVPVVYPEGGLWLAGIVGVSLFFTLSISTMVGATVPLIINKLKIDPAVASGPFITTINDIMGLLIYFSIATALLDYLPK</sequence>
<feature type="transmembrane region" description="Helical" evidence="9">
    <location>
        <begin position="289"/>
        <end position="308"/>
    </location>
</feature>
<dbReference type="InterPro" id="IPR006669">
    <property type="entry name" value="MgtE_transporter"/>
</dbReference>
<dbReference type="Pfam" id="PF03448">
    <property type="entry name" value="MgtE_N"/>
    <property type="match status" value="1"/>
</dbReference>
<keyword evidence="7 9" id="KW-0472">Membrane</keyword>
<comment type="function">
    <text evidence="9">Acts as a magnesium transporter.</text>
</comment>
<dbReference type="InterPro" id="IPR000644">
    <property type="entry name" value="CBS_dom"/>
</dbReference>
<comment type="subunit">
    <text evidence="9">Homodimer.</text>
</comment>
<keyword evidence="9" id="KW-0479">Metal-binding</keyword>
<accession>A0A1S2L5S8</accession>
<gene>
    <name evidence="11" type="ORF">BKP35_18455</name>
</gene>
<comment type="caution">
    <text evidence="11">The sequence shown here is derived from an EMBL/GenBank/DDBJ whole genome shotgun (WGS) entry which is preliminary data.</text>
</comment>
<keyword evidence="3 9" id="KW-0813">Transport</keyword>
<feature type="transmembrane region" description="Helical" evidence="9">
    <location>
        <begin position="361"/>
        <end position="383"/>
    </location>
</feature>
<dbReference type="SUPFAM" id="SSF54631">
    <property type="entry name" value="CBS-domain pair"/>
    <property type="match status" value="1"/>
</dbReference>
<dbReference type="GO" id="GO:0046872">
    <property type="term" value="F:metal ion binding"/>
    <property type="evidence" value="ECO:0007669"/>
    <property type="project" value="UniProtKB-KW"/>
</dbReference>
<dbReference type="SUPFAM" id="SSF158791">
    <property type="entry name" value="MgtE N-terminal domain-like"/>
    <property type="match status" value="1"/>
</dbReference>
<keyword evidence="5 9" id="KW-0460">Magnesium</keyword>
<dbReference type="Gene3D" id="1.25.60.10">
    <property type="entry name" value="MgtE N-terminal domain-like"/>
    <property type="match status" value="1"/>
</dbReference>
<dbReference type="InterPro" id="IPR006668">
    <property type="entry name" value="Mg_transptr_MgtE_intracell_dom"/>
</dbReference>
<evidence type="ECO:0000256" key="9">
    <source>
        <dbReference type="RuleBase" id="RU362011"/>
    </source>
</evidence>
<dbReference type="GO" id="GO:0015095">
    <property type="term" value="F:magnesium ion transmembrane transporter activity"/>
    <property type="evidence" value="ECO:0007669"/>
    <property type="project" value="UniProtKB-UniRule"/>
</dbReference>
<evidence type="ECO:0000256" key="3">
    <source>
        <dbReference type="ARBA" id="ARBA00022448"/>
    </source>
</evidence>
<dbReference type="PANTHER" id="PTHR43773:SF1">
    <property type="entry name" value="MAGNESIUM TRANSPORTER MGTE"/>
    <property type="match status" value="1"/>
</dbReference>
<feature type="transmembrane region" description="Helical" evidence="9">
    <location>
        <begin position="437"/>
        <end position="454"/>
    </location>
</feature>
<comment type="subcellular location">
    <subcellularLocation>
        <location evidence="9">Cell membrane</location>
        <topology evidence="9">Multi-pass membrane protein</topology>
    </subcellularLocation>
    <subcellularLocation>
        <location evidence="1">Membrane</location>
        <topology evidence="1">Multi-pass membrane protein</topology>
    </subcellularLocation>
</comment>
<evidence type="ECO:0000313" key="11">
    <source>
        <dbReference type="EMBL" id="OIJ07664.1"/>
    </source>
</evidence>
<feature type="domain" description="CBS" evidence="10">
    <location>
        <begin position="206"/>
        <end position="261"/>
    </location>
</feature>
<name>A0A1S2L5S8_9BACI</name>
<dbReference type="PANTHER" id="PTHR43773">
    <property type="entry name" value="MAGNESIUM TRANSPORTER MGTE"/>
    <property type="match status" value="1"/>
</dbReference>
<reference evidence="11 12" key="1">
    <citation type="submission" date="2016-10" db="EMBL/GenBank/DDBJ databases">
        <title>Draft genome sequences of four alkaliphilic bacteria belonging to the Anaerobacillus genus.</title>
        <authorList>
            <person name="Bassil N.M."/>
            <person name="Lloyd J.R."/>
        </authorList>
    </citation>
    <scope>NUCLEOTIDE SEQUENCE [LARGE SCALE GENOMIC DNA]</scope>
    <source>
        <strain evidence="11 12">DSM 15340</strain>
    </source>
</reference>
<dbReference type="InterPro" id="IPR036739">
    <property type="entry name" value="SLC41_membr_dom_sf"/>
</dbReference>
<dbReference type="SUPFAM" id="SSF161093">
    <property type="entry name" value="MgtE membrane domain-like"/>
    <property type="match status" value="1"/>
</dbReference>
<dbReference type="GO" id="GO:0005886">
    <property type="term" value="C:plasma membrane"/>
    <property type="evidence" value="ECO:0007669"/>
    <property type="project" value="UniProtKB-SubCell"/>
</dbReference>
<feature type="transmembrane region" description="Helical" evidence="9">
    <location>
        <begin position="314"/>
        <end position="340"/>
    </location>
</feature>
<dbReference type="InterPro" id="IPR006667">
    <property type="entry name" value="SLC41_membr_dom"/>
</dbReference>
<dbReference type="PROSITE" id="PS51371">
    <property type="entry name" value="CBS"/>
    <property type="match status" value="2"/>
</dbReference>
<keyword evidence="4 9" id="KW-0812">Transmembrane</keyword>
<dbReference type="SMART" id="SM00116">
    <property type="entry name" value="CBS"/>
    <property type="match status" value="2"/>
</dbReference>
<keyword evidence="6 9" id="KW-1133">Transmembrane helix</keyword>
<dbReference type="Gene3D" id="1.10.357.20">
    <property type="entry name" value="SLC41 divalent cation transporters, integral membrane domain"/>
    <property type="match status" value="1"/>
</dbReference>
<organism evidence="11 12">
    <name type="scientific">Anaerobacillus arseniciselenatis</name>
    <dbReference type="NCBI Taxonomy" id="85682"/>
    <lineage>
        <taxon>Bacteria</taxon>
        <taxon>Bacillati</taxon>
        <taxon>Bacillota</taxon>
        <taxon>Bacilli</taxon>
        <taxon>Bacillales</taxon>
        <taxon>Bacillaceae</taxon>
        <taxon>Anaerobacillus</taxon>
    </lineage>
</organism>
<dbReference type="Gene3D" id="3.10.580.10">
    <property type="entry name" value="CBS-domain"/>
    <property type="match status" value="1"/>
</dbReference>
<evidence type="ECO:0000256" key="5">
    <source>
        <dbReference type="ARBA" id="ARBA00022842"/>
    </source>
</evidence>
<dbReference type="RefSeq" id="WP_071314853.1">
    <property type="nucleotide sequence ID" value="NZ_MLQQ01000058.1"/>
</dbReference>
<evidence type="ECO:0000256" key="7">
    <source>
        <dbReference type="ARBA" id="ARBA00023136"/>
    </source>
</evidence>
<dbReference type="AlphaFoldDB" id="A0A1S2L5S8"/>
<dbReference type="InterPro" id="IPR038076">
    <property type="entry name" value="MgtE_N_sf"/>
</dbReference>
<comment type="similarity">
    <text evidence="2 9">Belongs to the SLC41A transporter family.</text>
</comment>
<evidence type="ECO:0000259" key="10">
    <source>
        <dbReference type="PROSITE" id="PS51371"/>
    </source>
</evidence>
<dbReference type="OrthoDB" id="9790355at2"/>
<evidence type="ECO:0000256" key="1">
    <source>
        <dbReference type="ARBA" id="ARBA00004141"/>
    </source>
</evidence>
<evidence type="ECO:0000256" key="6">
    <source>
        <dbReference type="ARBA" id="ARBA00022989"/>
    </source>
</evidence>
<dbReference type="InterPro" id="IPR046342">
    <property type="entry name" value="CBS_dom_sf"/>
</dbReference>
<dbReference type="NCBIfam" id="TIGR00400">
    <property type="entry name" value="mgtE"/>
    <property type="match status" value="1"/>
</dbReference>
<dbReference type="SMART" id="SM00924">
    <property type="entry name" value="MgtE_N"/>
    <property type="match status" value="1"/>
</dbReference>
<dbReference type="Pfam" id="PF00571">
    <property type="entry name" value="CBS"/>
    <property type="match status" value="2"/>
</dbReference>